<name>A0A7W2DVU6_9ACTN</name>
<sequence length="436" mass="45460">MSDSPVHATGRFGPDRFGHDRLGHDRFGQYADRHPRVVDTFLVLALVGCAVAGSGLTRPGVTSPGQNATVLSVMGVAGLSLFGHRILPRTVSAVNAVCVVVVTALGYVLTPLLLAPAMAATYWLSTHAGPRTARLHSLVTAAALTVTSAVFDPAFASSPVPRTVGYCFWLLLPLAAGSMTRLRRAYLASVQARAEYAERTREEEARLRVAEERLRIARELHDVVAHHLALANAQAGTAAHFALTDPPRTKEILTGLSDTTSSALRELKSMLGLLRHDGGPEAGTLAPSPGLARLDELVATCAVAGLTVSVTTTGEPRPLTSGVDLTAFRIVQEALTNATKHAATDSAHVRLAYEESRLLITVTNGEPPGAAKVPPGAPGRGFGIMGMRERARTVGGEFHAGPRPGGGFEVATSLPLPPAAPEAAPHGAGDATGEDA</sequence>
<dbReference type="GO" id="GO:0016020">
    <property type="term" value="C:membrane"/>
    <property type="evidence" value="ECO:0007669"/>
    <property type="project" value="InterPro"/>
</dbReference>
<feature type="domain" description="Histidine kinase/HSP90-like ATPase" evidence="12">
    <location>
        <begin position="326"/>
        <end position="417"/>
    </location>
</feature>
<keyword evidence="11" id="KW-0812">Transmembrane</keyword>
<dbReference type="Pfam" id="PF02518">
    <property type="entry name" value="HATPase_c"/>
    <property type="match status" value="1"/>
</dbReference>
<dbReference type="Gene3D" id="1.20.5.1930">
    <property type="match status" value="1"/>
</dbReference>
<gene>
    <name evidence="14" type="ORF">H1X69_21490</name>
</gene>
<feature type="transmembrane region" description="Helical" evidence="11">
    <location>
        <begin position="68"/>
        <end position="87"/>
    </location>
</feature>
<keyword evidence="6 14" id="KW-0418">Kinase</keyword>
<comment type="caution">
    <text evidence="14">The sequence shown here is derived from an EMBL/GenBank/DDBJ whole genome shotgun (WGS) entry which is preliminary data.</text>
</comment>
<dbReference type="SUPFAM" id="SSF55874">
    <property type="entry name" value="ATPase domain of HSP90 chaperone/DNA topoisomerase II/histidine kinase"/>
    <property type="match status" value="1"/>
</dbReference>
<evidence type="ECO:0000259" key="12">
    <source>
        <dbReference type="Pfam" id="PF02518"/>
    </source>
</evidence>
<evidence type="ECO:0000313" key="15">
    <source>
        <dbReference type="Proteomes" id="UP000587608"/>
    </source>
</evidence>
<evidence type="ECO:0000256" key="6">
    <source>
        <dbReference type="ARBA" id="ARBA00022777"/>
    </source>
</evidence>
<keyword evidence="11" id="KW-1133">Transmembrane helix</keyword>
<dbReference type="EC" id="2.7.13.3" evidence="2"/>
<dbReference type="RefSeq" id="WP_191853713.1">
    <property type="nucleotide sequence ID" value="NZ_CP108339.1"/>
</dbReference>
<evidence type="ECO:0000256" key="2">
    <source>
        <dbReference type="ARBA" id="ARBA00012438"/>
    </source>
</evidence>
<evidence type="ECO:0000256" key="10">
    <source>
        <dbReference type="SAM" id="MobiDB-lite"/>
    </source>
</evidence>
<evidence type="ECO:0000256" key="7">
    <source>
        <dbReference type="ARBA" id="ARBA00022840"/>
    </source>
</evidence>
<evidence type="ECO:0000256" key="9">
    <source>
        <dbReference type="SAM" id="Coils"/>
    </source>
</evidence>
<dbReference type="InterPro" id="IPR003594">
    <property type="entry name" value="HATPase_dom"/>
</dbReference>
<dbReference type="PANTHER" id="PTHR24421:SF10">
    <property type="entry name" value="NITRATE_NITRITE SENSOR PROTEIN NARQ"/>
    <property type="match status" value="1"/>
</dbReference>
<keyword evidence="9" id="KW-0175">Coiled coil</keyword>
<dbReference type="GO" id="GO:0000155">
    <property type="term" value="F:phosphorelay sensor kinase activity"/>
    <property type="evidence" value="ECO:0007669"/>
    <property type="project" value="InterPro"/>
</dbReference>
<feature type="transmembrane region" description="Helical" evidence="11">
    <location>
        <begin position="37"/>
        <end position="56"/>
    </location>
</feature>
<keyword evidence="8" id="KW-0902">Two-component regulatory system</keyword>
<dbReference type="EMBL" id="JACERG010000015">
    <property type="protein sequence ID" value="MBA5223980.1"/>
    <property type="molecule type" value="Genomic_DNA"/>
</dbReference>
<evidence type="ECO:0000256" key="8">
    <source>
        <dbReference type="ARBA" id="ARBA00023012"/>
    </source>
</evidence>
<evidence type="ECO:0000259" key="13">
    <source>
        <dbReference type="Pfam" id="PF07730"/>
    </source>
</evidence>
<dbReference type="GO" id="GO:0005524">
    <property type="term" value="F:ATP binding"/>
    <property type="evidence" value="ECO:0007669"/>
    <property type="project" value="UniProtKB-KW"/>
</dbReference>
<dbReference type="GO" id="GO:0046983">
    <property type="term" value="F:protein dimerization activity"/>
    <property type="evidence" value="ECO:0007669"/>
    <property type="project" value="InterPro"/>
</dbReference>
<dbReference type="Gene3D" id="3.30.565.10">
    <property type="entry name" value="Histidine kinase-like ATPase, C-terminal domain"/>
    <property type="match status" value="1"/>
</dbReference>
<keyword evidence="4" id="KW-0808">Transferase</keyword>
<keyword evidence="5" id="KW-0547">Nucleotide-binding</keyword>
<feature type="domain" description="Signal transduction histidine kinase subgroup 3 dimerisation and phosphoacceptor" evidence="13">
    <location>
        <begin position="212"/>
        <end position="277"/>
    </location>
</feature>
<comment type="catalytic activity">
    <reaction evidence="1">
        <text>ATP + protein L-histidine = ADP + protein N-phospho-L-histidine.</text>
        <dbReference type="EC" id="2.7.13.3"/>
    </reaction>
</comment>
<dbReference type="PANTHER" id="PTHR24421">
    <property type="entry name" value="NITRATE/NITRITE SENSOR PROTEIN NARX-RELATED"/>
    <property type="match status" value="1"/>
</dbReference>
<evidence type="ECO:0000256" key="4">
    <source>
        <dbReference type="ARBA" id="ARBA00022679"/>
    </source>
</evidence>
<dbReference type="Pfam" id="PF07730">
    <property type="entry name" value="HisKA_3"/>
    <property type="match status" value="1"/>
</dbReference>
<dbReference type="AlphaFoldDB" id="A0A7W2DVU6"/>
<dbReference type="InterPro" id="IPR036890">
    <property type="entry name" value="HATPase_C_sf"/>
</dbReference>
<evidence type="ECO:0000256" key="5">
    <source>
        <dbReference type="ARBA" id="ARBA00022741"/>
    </source>
</evidence>
<keyword evidence="11" id="KW-0472">Membrane</keyword>
<dbReference type="CDD" id="cd16917">
    <property type="entry name" value="HATPase_UhpB-NarQ-NarX-like"/>
    <property type="match status" value="1"/>
</dbReference>
<feature type="coiled-coil region" evidence="9">
    <location>
        <begin position="193"/>
        <end position="220"/>
    </location>
</feature>
<evidence type="ECO:0000313" key="14">
    <source>
        <dbReference type="EMBL" id="MBA5223980.1"/>
    </source>
</evidence>
<dbReference type="InterPro" id="IPR050482">
    <property type="entry name" value="Sensor_HK_TwoCompSys"/>
</dbReference>
<evidence type="ECO:0000256" key="3">
    <source>
        <dbReference type="ARBA" id="ARBA00022553"/>
    </source>
</evidence>
<protein>
    <recommendedName>
        <fullName evidence="2">histidine kinase</fullName>
        <ecNumber evidence="2">2.7.13.3</ecNumber>
    </recommendedName>
</protein>
<evidence type="ECO:0000256" key="1">
    <source>
        <dbReference type="ARBA" id="ARBA00000085"/>
    </source>
</evidence>
<keyword evidence="3" id="KW-0597">Phosphoprotein</keyword>
<organism evidence="14 15">
    <name type="scientific">Streptomyces griseoaurantiacus</name>
    <dbReference type="NCBI Taxonomy" id="68213"/>
    <lineage>
        <taxon>Bacteria</taxon>
        <taxon>Bacillati</taxon>
        <taxon>Actinomycetota</taxon>
        <taxon>Actinomycetes</taxon>
        <taxon>Kitasatosporales</taxon>
        <taxon>Streptomycetaceae</taxon>
        <taxon>Streptomyces</taxon>
        <taxon>Streptomyces aurantiacus group</taxon>
    </lineage>
</organism>
<proteinExistence type="predicted"/>
<feature type="region of interest" description="Disordered" evidence="10">
    <location>
        <begin position="399"/>
        <end position="436"/>
    </location>
</feature>
<evidence type="ECO:0000256" key="11">
    <source>
        <dbReference type="SAM" id="Phobius"/>
    </source>
</evidence>
<reference evidence="14 15" key="1">
    <citation type="submission" date="2020-07" db="EMBL/GenBank/DDBJ databases">
        <title>Differential regulation of undecylprodigiosin biosynthesis in the yeast-scavenging Streptomyces strain MBK6.</title>
        <authorList>
            <person name="Baral B."/>
            <person name="Siitonen V."/>
            <person name="Laughlin M."/>
            <person name="Yamada K."/>
            <person name="Ilomaeki M."/>
            <person name="Metsae-Ketelae M."/>
            <person name="Niemi J."/>
        </authorList>
    </citation>
    <scope>NUCLEOTIDE SEQUENCE [LARGE SCALE GENOMIC DNA]</scope>
    <source>
        <strain evidence="14 15">MBK6</strain>
    </source>
</reference>
<dbReference type="InterPro" id="IPR011712">
    <property type="entry name" value="Sig_transdc_His_kin_sub3_dim/P"/>
</dbReference>
<feature type="transmembrane region" description="Helical" evidence="11">
    <location>
        <begin position="93"/>
        <end position="114"/>
    </location>
</feature>
<accession>A0A7W2DVU6</accession>
<keyword evidence="7" id="KW-0067">ATP-binding</keyword>
<dbReference type="Proteomes" id="UP000587608">
    <property type="component" value="Unassembled WGS sequence"/>
</dbReference>